<accession>M2RP25</accession>
<dbReference type="InterPro" id="IPR027417">
    <property type="entry name" value="P-loop_NTPase"/>
</dbReference>
<evidence type="ECO:0000313" key="2">
    <source>
        <dbReference type="Proteomes" id="UP000016930"/>
    </source>
</evidence>
<name>M2RP25_CERS8</name>
<dbReference type="SUPFAM" id="SSF52540">
    <property type="entry name" value="P-loop containing nucleoside triphosphate hydrolases"/>
    <property type="match status" value="1"/>
</dbReference>
<dbReference type="Gene3D" id="3.40.50.300">
    <property type="entry name" value="P-loop containing nucleotide triphosphate hydrolases"/>
    <property type="match status" value="1"/>
</dbReference>
<protein>
    <recommendedName>
        <fullName evidence="3">Zona occludens toxin N-terminal domain-containing protein</fullName>
    </recommendedName>
</protein>
<keyword evidence="2" id="KW-1185">Reference proteome</keyword>
<dbReference type="AlphaFoldDB" id="M2RP25"/>
<dbReference type="EMBL" id="KB445792">
    <property type="protein sequence ID" value="EMD40606.1"/>
    <property type="molecule type" value="Genomic_DNA"/>
</dbReference>
<evidence type="ECO:0000313" key="1">
    <source>
        <dbReference type="EMBL" id="EMD40606.1"/>
    </source>
</evidence>
<gene>
    <name evidence="1" type="ORF">CERSUDRAFT_91341</name>
</gene>
<dbReference type="STRING" id="914234.M2RP25"/>
<sequence length="460" mass="50685">MTTTEIPQIYSALQELQLLNHNTSANINTEEHDVKTAPIITRHAYLTGGFASQHGVFGSVLSVRDQSHSYIPTDPRLYINTNAPFSALVCSVQGAGKSHSVSVILESMLIPRYPAIGACQKPLSGLVLHYSEGGANARPNEAAWLGCTAIPEVKTPRVVVYVSRSSLRTMKQVYAPLGDRIRVKALQFSEHELDAEAFLSMMAVGSSDSAPLYVQTMLSILRDLGEDFNYQDFRTKLEECRRDFSPVQLTGLKQRLALLESFIETTGIQHKPRFKAGQLTIIDMSDPFIDPAAANGIFEIIIRLFIRAEVETGKVLVVDEAHKYLDTNKGNSGLTKALLSLIRRQRHMAMRVIIKPTVVPPVLLDLCNVAILHRFTSPSWWEHLVKHVSARLSEDAFDRLIKLTAGEAIVLAPSGLDAVWKAGENGALAGIALQHFGRRYLLVKTRKRVTADGGASVLVL</sequence>
<evidence type="ECO:0008006" key="3">
    <source>
        <dbReference type="Google" id="ProtNLM"/>
    </source>
</evidence>
<dbReference type="OrthoDB" id="2316594at2759"/>
<proteinExistence type="predicted"/>
<reference evidence="1 2" key="1">
    <citation type="journal article" date="2012" name="Proc. Natl. Acad. Sci. U.S.A.">
        <title>Comparative genomics of Ceriporiopsis subvermispora and Phanerochaete chrysosporium provide insight into selective ligninolysis.</title>
        <authorList>
            <person name="Fernandez-Fueyo E."/>
            <person name="Ruiz-Duenas F.J."/>
            <person name="Ferreira P."/>
            <person name="Floudas D."/>
            <person name="Hibbett D.S."/>
            <person name="Canessa P."/>
            <person name="Larrondo L.F."/>
            <person name="James T.Y."/>
            <person name="Seelenfreund D."/>
            <person name="Lobos S."/>
            <person name="Polanco R."/>
            <person name="Tello M."/>
            <person name="Honda Y."/>
            <person name="Watanabe T."/>
            <person name="Watanabe T."/>
            <person name="Ryu J.S."/>
            <person name="Kubicek C.P."/>
            <person name="Schmoll M."/>
            <person name="Gaskell J."/>
            <person name="Hammel K.E."/>
            <person name="St John F.J."/>
            <person name="Vanden Wymelenberg A."/>
            <person name="Sabat G."/>
            <person name="Splinter BonDurant S."/>
            <person name="Syed K."/>
            <person name="Yadav J.S."/>
            <person name="Doddapaneni H."/>
            <person name="Subramanian V."/>
            <person name="Lavin J.L."/>
            <person name="Oguiza J.A."/>
            <person name="Perez G."/>
            <person name="Pisabarro A.G."/>
            <person name="Ramirez L."/>
            <person name="Santoyo F."/>
            <person name="Master E."/>
            <person name="Coutinho P.M."/>
            <person name="Henrissat B."/>
            <person name="Lombard V."/>
            <person name="Magnuson J.K."/>
            <person name="Kuees U."/>
            <person name="Hori C."/>
            <person name="Igarashi K."/>
            <person name="Samejima M."/>
            <person name="Held B.W."/>
            <person name="Barry K.W."/>
            <person name="LaButti K.M."/>
            <person name="Lapidus A."/>
            <person name="Lindquist E.A."/>
            <person name="Lucas S.M."/>
            <person name="Riley R."/>
            <person name="Salamov A.A."/>
            <person name="Hoffmeister D."/>
            <person name="Schwenk D."/>
            <person name="Hadar Y."/>
            <person name="Yarden O."/>
            <person name="de Vries R.P."/>
            <person name="Wiebenga A."/>
            <person name="Stenlid J."/>
            <person name="Eastwood D."/>
            <person name="Grigoriev I.V."/>
            <person name="Berka R.M."/>
            <person name="Blanchette R.A."/>
            <person name="Kersten P."/>
            <person name="Martinez A.T."/>
            <person name="Vicuna R."/>
            <person name="Cullen D."/>
        </authorList>
    </citation>
    <scope>NUCLEOTIDE SEQUENCE [LARGE SCALE GENOMIC DNA]</scope>
    <source>
        <strain evidence="1 2">B</strain>
    </source>
</reference>
<organism evidence="1 2">
    <name type="scientific">Ceriporiopsis subvermispora (strain B)</name>
    <name type="common">White-rot fungus</name>
    <name type="synonym">Gelatoporia subvermispora</name>
    <dbReference type="NCBI Taxonomy" id="914234"/>
    <lineage>
        <taxon>Eukaryota</taxon>
        <taxon>Fungi</taxon>
        <taxon>Dikarya</taxon>
        <taxon>Basidiomycota</taxon>
        <taxon>Agaricomycotina</taxon>
        <taxon>Agaricomycetes</taxon>
        <taxon>Polyporales</taxon>
        <taxon>Gelatoporiaceae</taxon>
        <taxon>Gelatoporia</taxon>
    </lineage>
</organism>
<dbReference type="Proteomes" id="UP000016930">
    <property type="component" value="Unassembled WGS sequence"/>
</dbReference>
<dbReference type="HOGENOM" id="CLU_015256_4_0_1"/>